<organism evidence="2">
    <name type="scientific">Caenorhabditis brenneri</name>
    <name type="common">Nematode worm</name>
    <dbReference type="NCBI Taxonomy" id="135651"/>
    <lineage>
        <taxon>Eukaryota</taxon>
        <taxon>Metazoa</taxon>
        <taxon>Ecdysozoa</taxon>
        <taxon>Nematoda</taxon>
        <taxon>Chromadorea</taxon>
        <taxon>Rhabditida</taxon>
        <taxon>Rhabditina</taxon>
        <taxon>Rhabditomorpha</taxon>
        <taxon>Rhabditoidea</taxon>
        <taxon>Rhabditidae</taxon>
        <taxon>Peloderinae</taxon>
        <taxon>Caenorhabditis</taxon>
    </lineage>
</organism>
<evidence type="ECO:0000313" key="2">
    <source>
        <dbReference type="Proteomes" id="UP000008068"/>
    </source>
</evidence>
<sequence>MLPVGKRKER</sequence>
<dbReference type="EMBL" id="GL379786">
    <property type="protein sequence ID" value="EGT29986.1"/>
    <property type="molecule type" value="Genomic_DNA"/>
</dbReference>
<gene>
    <name evidence="1" type="ORF">CAEBREN_30007</name>
</gene>
<accession>G0M8Q5</accession>
<protein>
    <submittedName>
        <fullName evidence="1">Uncharacterized protein</fullName>
    </submittedName>
</protein>
<proteinExistence type="predicted"/>
<name>G0M8Q5_CAEBE</name>
<evidence type="ECO:0000313" key="1">
    <source>
        <dbReference type="EMBL" id="EGT29986.1"/>
    </source>
</evidence>
<dbReference type="Proteomes" id="UP000008068">
    <property type="component" value="Unassembled WGS sequence"/>
</dbReference>
<dbReference type="InParanoid" id="G0M8Q5"/>
<reference evidence="2" key="1">
    <citation type="submission" date="2011-07" db="EMBL/GenBank/DDBJ databases">
        <authorList>
            <consortium name="Caenorhabditis brenneri Sequencing and Analysis Consortium"/>
            <person name="Wilson R.K."/>
        </authorList>
    </citation>
    <scope>NUCLEOTIDE SEQUENCE [LARGE SCALE GENOMIC DNA]</scope>
    <source>
        <strain evidence="2">PB2801</strain>
    </source>
</reference>
<keyword evidence="2" id="KW-1185">Reference proteome</keyword>